<comment type="caution">
    <text evidence="3">The sequence shown here is derived from an EMBL/GenBank/DDBJ whole genome shotgun (WGS) entry which is preliminary data.</text>
</comment>
<evidence type="ECO:0000313" key="3">
    <source>
        <dbReference type="EMBL" id="KAH3712015.1"/>
    </source>
</evidence>
<feature type="region of interest" description="Disordered" evidence="2">
    <location>
        <begin position="1"/>
        <end position="63"/>
    </location>
</feature>
<dbReference type="AlphaFoldDB" id="A0A9D3Z7G4"/>
<dbReference type="PANTHER" id="PTHR11505">
    <property type="entry name" value="L1 TRANSPOSABLE ELEMENT-RELATED"/>
    <property type="match status" value="1"/>
</dbReference>
<name>A0A9D3Z7G4_DREPO</name>
<dbReference type="InterPro" id="IPR004244">
    <property type="entry name" value="Transposase_22"/>
</dbReference>
<dbReference type="Proteomes" id="UP000828390">
    <property type="component" value="Unassembled WGS sequence"/>
</dbReference>
<feature type="compositionally biased region" description="Low complexity" evidence="2">
    <location>
        <begin position="44"/>
        <end position="55"/>
    </location>
</feature>
<gene>
    <name evidence="3" type="ORF">DPMN_071692</name>
</gene>
<evidence type="ECO:0000313" key="4">
    <source>
        <dbReference type="Proteomes" id="UP000828390"/>
    </source>
</evidence>
<dbReference type="Gene3D" id="3.30.70.1820">
    <property type="entry name" value="L1 transposable element, RRM domain"/>
    <property type="match status" value="1"/>
</dbReference>
<feature type="coiled-coil region" evidence="1">
    <location>
        <begin position="183"/>
        <end position="217"/>
    </location>
</feature>
<organism evidence="3 4">
    <name type="scientific">Dreissena polymorpha</name>
    <name type="common">Zebra mussel</name>
    <name type="synonym">Mytilus polymorpha</name>
    <dbReference type="NCBI Taxonomy" id="45954"/>
    <lineage>
        <taxon>Eukaryota</taxon>
        <taxon>Metazoa</taxon>
        <taxon>Spiralia</taxon>
        <taxon>Lophotrochozoa</taxon>
        <taxon>Mollusca</taxon>
        <taxon>Bivalvia</taxon>
        <taxon>Autobranchia</taxon>
        <taxon>Heteroconchia</taxon>
        <taxon>Euheterodonta</taxon>
        <taxon>Imparidentia</taxon>
        <taxon>Neoheterodontei</taxon>
        <taxon>Myida</taxon>
        <taxon>Dreissenoidea</taxon>
        <taxon>Dreissenidae</taxon>
        <taxon>Dreissena</taxon>
    </lineage>
</organism>
<dbReference type="Gene3D" id="1.20.5.340">
    <property type="match status" value="1"/>
</dbReference>
<sequence>MSSMPTKNNSSSNRRQAKKARKEKRKANSPLSGEDTHNETGLASTGTTSTSKSSPPSVPANVNNRHSEYFDFRLSQDYVNQVMSQQNQSPLPMSFAQPNFGHPQFYMSTPTSPTQSQHIQNTPPPWALGIMDDIRTIRSSSQNIEKTLNIISVKVSELEVKLTCIDKRVTSVENSCAFISTEFESQKAHLSNIQKEITSLETQRTKMERQLEDYSTREEYINDKLSDLESRPMQENLMFYGFDESKEEDCEVIVKTFIKDILQIEAHDIKLDRVHRIGPYSNSKTRPIVAKFHDYNDRERVRKQAYVDAIKTELSRRKMGVGIQRPQLHRGARQALFPHSKEAEAQHERVRIVGNKMFVNNVARKKFVNGRVVDIN</sequence>
<proteinExistence type="predicted"/>
<keyword evidence="4" id="KW-1185">Reference proteome</keyword>
<evidence type="ECO:0000256" key="2">
    <source>
        <dbReference type="SAM" id="MobiDB-lite"/>
    </source>
</evidence>
<reference evidence="3" key="1">
    <citation type="journal article" date="2019" name="bioRxiv">
        <title>The Genome of the Zebra Mussel, Dreissena polymorpha: A Resource for Invasive Species Research.</title>
        <authorList>
            <person name="McCartney M.A."/>
            <person name="Auch B."/>
            <person name="Kono T."/>
            <person name="Mallez S."/>
            <person name="Zhang Y."/>
            <person name="Obille A."/>
            <person name="Becker A."/>
            <person name="Abrahante J.E."/>
            <person name="Garbe J."/>
            <person name="Badalamenti J.P."/>
            <person name="Herman A."/>
            <person name="Mangelson H."/>
            <person name="Liachko I."/>
            <person name="Sullivan S."/>
            <person name="Sone E.D."/>
            <person name="Koren S."/>
            <person name="Silverstein K.A.T."/>
            <person name="Beckman K.B."/>
            <person name="Gohl D.M."/>
        </authorList>
    </citation>
    <scope>NUCLEOTIDE SEQUENCE</scope>
    <source>
        <strain evidence="3">Duluth1</strain>
        <tissue evidence="3">Whole animal</tissue>
    </source>
</reference>
<keyword evidence="1" id="KW-0175">Coiled coil</keyword>
<dbReference type="SUPFAM" id="SSF57997">
    <property type="entry name" value="Tropomyosin"/>
    <property type="match status" value="1"/>
</dbReference>
<evidence type="ECO:0000256" key="1">
    <source>
        <dbReference type="SAM" id="Coils"/>
    </source>
</evidence>
<reference evidence="3" key="2">
    <citation type="submission" date="2020-11" db="EMBL/GenBank/DDBJ databases">
        <authorList>
            <person name="McCartney M.A."/>
            <person name="Auch B."/>
            <person name="Kono T."/>
            <person name="Mallez S."/>
            <person name="Becker A."/>
            <person name="Gohl D.M."/>
            <person name="Silverstein K.A.T."/>
            <person name="Koren S."/>
            <person name="Bechman K.B."/>
            <person name="Herman A."/>
            <person name="Abrahante J.E."/>
            <person name="Garbe J."/>
        </authorList>
    </citation>
    <scope>NUCLEOTIDE SEQUENCE</scope>
    <source>
        <strain evidence="3">Duluth1</strain>
        <tissue evidence="3">Whole animal</tissue>
    </source>
</reference>
<accession>A0A9D3Z7G4</accession>
<protein>
    <submittedName>
        <fullName evidence="3">Uncharacterized protein</fullName>
    </submittedName>
</protein>
<feature type="compositionally biased region" description="Polar residues" evidence="2">
    <location>
        <begin position="1"/>
        <end position="13"/>
    </location>
</feature>
<feature type="compositionally biased region" description="Basic residues" evidence="2">
    <location>
        <begin position="15"/>
        <end position="27"/>
    </location>
</feature>
<dbReference type="EMBL" id="JAIWYP010000014">
    <property type="protein sequence ID" value="KAH3712015.1"/>
    <property type="molecule type" value="Genomic_DNA"/>
</dbReference>